<dbReference type="SUPFAM" id="SSF52972">
    <property type="entry name" value="ITPase-like"/>
    <property type="match status" value="1"/>
</dbReference>
<dbReference type="InterPro" id="IPR003697">
    <property type="entry name" value="Maf-like"/>
</dbReference>
<comment type="function">
    <text evidence="3">Nucleoside triphosphate pyrophosphatase that hydrolyzes dTTP and UTP. May have a dual role in cell division arrest and in preventing the incorporation of modified nucleotides into cellular nucleic acids.</text>
</comment>
<dbReference type="NCBIfam" id="TIGR00172">
    <property type="entry name" value="maf"/>
    <property type="match status" value="1"/>
</dbReference>
<dbReference type="Proteomes" id="UP000823877">
    <property type="component" value="Unassembled WGS sequence"/>
</dbReference>
<name>A0A9D2MG09_9FIRM</name>
<evidence type="ECO:0000313" key="5">
    <source>
        <dbReference type="Proteomes" id="UP000823877"/>
    </source>
</evidence>
<dbReference type="InterPro" id="IPR029001">
    <property type="entry name" value="ITPase-like_fam"/>
</dbReference>
<dbReference type="PANTHER" id="PTHR43213:SF5">
    <property type="entry name" value="BIFUNCTIONAL DTTP_UTP PYROPHOSPHATASE_METHYLTRANSFERASE PROTEIN-RELATED"/>
    <property type="match status" value="1"/>
</dbReference>
<dbReference type="HAMAP" id="MF_00528">
    <property type="entry name" value="Maf"/>
    <property type="match status" value="1"/>
</dbReference>
<keyword evidence="2 3" id="KW-0378">Hydrolase</keyword>
<dbReference type="AlphaFoldDB" id="A0A9D2MG09"/>
<feature type="active site" description="Proton acceptor" evidence="3">
    <location>
        <position position="69"/>
    </location>
</feature>
<comment type="caution">
    <text evidence="3">Lacks conserved residue(s) required for the propagation of feature annotation.</text>
</comment>
<organism evidence="4 5">
    <name type="scientific">Candidatus Eubacterium faecale</name>
    <dbReference type="NCBI Taxonomy" id="2838568"/>
    <lineage>
        <taxon>Bacteria</taxon>
        <taxon>Bacillati</taxon>
        <taxon>Bacillota</taxon>
        <taxon>Clostridia</taxon>
        <taxon>Eubacteriales</taxon>
        <taxon>Eubacteriaceae</taxon>
        <taxon>Eubacterium</taxon>
    </lineage>
</organism>
<evidence type="ECO:0000256" key="2">
    <source>
        <dbReference type="ARBA" id="ARBA00022801"/>
    </source>
</evidence>
<comment type="catalytic activity">
    <reaction evidence="3">
        <text>UTP + H2O = UMP + diphosphate + H(+)</text>
        <dbReference type="Rhea" id="RHEA:29395"/>
        <dbReference type="ChEBI" id="CHEBI:15377"/>
        <dbReference type="ChEBI" id="CHEBI:15378"/>
        <dbReference type="ChEBI" id="CHEBI:33019"/>
        <dbReference type="ChEBI" id="CHEBI:46398"/>
        <dbReference type="ChEBI" id="CHEBI:57865"/>
        <dbReference type="EC" id="3.6.1.9"/>
    </reaction>
</comment>
<accession>A0A9D2MG09</accession>
<comment type="cofactor">
    <cofactor evidence="1 3">
        <name>a divalent metal cation</name>
        <dbReference type="ChEBI" id="CHEBI:60240"/>
    </cofactor>
</comment>
<dbReference type="GO" id="GO:0005737">
    <property type="term" value="C:cytoplasm"/>
    <property type="evidence" value="ECO:0007669"/>
    <property type="project" value="UniProtKB-SubCell"/>
</dbReference>
<dbReference type="EC" id="3.6.1.9" evidence="3"/>
<dbReference type="Pfam" id="PF02545">
    <property type="entry name" value="Maf"/>
    <property type="match status" value="1"/>
</dbReference>
<dbReference type="GO" id="GO:0047429">
    <property type="term" value="F:nucleoside triphosphate diphosphatase activity"/>
    <property type="evidence" value="ECO:0007669"/>
    <property type="project" value="UniProtKB-EC"/>
</dbReference>
<reference evidence="4" key="2">
    <citation type="submission" date="2021-04" db="EMBL/GenBank/DDBJ databases">
        <authorList>
            <person name="Gilroy R."/>
        </authorList>
    </citation>
    <scope>NUCLEOTIDE SEQUENCE</scope>
    <source>
        <strain evidence="4">CHK188-16595</strain>
    </source>
</reference>
<evidence type="ECO:0000256" key="3">
    <source>
        <dbReference type="HAMAP-Rule" id="MF_00528"/>
    </source>
</evidence>
<keyword evidence="3" id="KW-0546">Nucleotide metabolism</keyword>
<comment type="similarity">
    <text evidence="3">Belongs to the Maf family. YhdE subfamily.</text>
</comment>
<evidence type="ECO:0000256" key="1">
    <source>
        <dbReference type="ARBA" id="ARBA00001968"/>
    </source>
</evidence>
<proteinExistence type="inferred from homology"/>
<evidence type="ECO:0000313" key="4">
    <source>
        <dbReference type="EMBL" id="HJB74091.1"/>
    </source>
</evidence>
<keyword evidence="3" id="KW-0963">Cytoplasm</keyword>
<comment type="subcellular location">
    <subcellularLocation>
        <location evidence="3">Cytoplasm</location>
    </subcellularLocation>
</comment>
<comment type="catalytic activity">
    <reaction evidence="3">
        <text>dTTP + H2O = dTMP + diphosphate + H(+)</text>
        <dbReference type="Rhea" id="RHEA:28534"/>
        <dbReference type="ChEBI" id="CHEBI:15377"/>
        <dbReference type="ChEBI" id="CHEBI:15378"/>
        <dbReference type="ChEBI" id="CHEBI:33019"/>
        <dbReference type="ChEBI" id="CHEBI:37568"/>
        <dbReference type="ChEBI" id="CHEBI:63528"/>
        <dbReference type="EC" id="3.6.1.9"/>
    </reaction>
</comment>
<sequence length="184" mass="20369">MLKKRILLASASPRRRELLRLITPDFDCVSADVDETLPNGISPSDAVLYLSKIKAYAFAPDSRIIIGADTVVALENRIIGKPKDAEDAFHILRLLSGREHSVFTGVTIIAGARKRSFFQETKVHFYPLSDEEIRAYIQTGECFDKAGAYGIQGQGALLVEKIIGDYFNVVGLPVAALYRELRLV</sequence>
<protein>
    <recommendedName>
        <fullName evidence="3">dTTP/UTP pyrophosphatase</fullName>
        <shortName evidence="3">dTTPase/UTPase</shortName>
        <ecNumber evidence="3">3.6.1.9</ecNumber>
    </recommendedName>
    <alternativeName>
        <fullName evidence="3">Nucleoside triphosphate pyrophosphatase</fullName>
    </alternativeName>
    <alternativeName>
        <fullName evidence="3">Nucleotide pyrophosphatase</fullName>
        <shortName evidence="3">Nucleotide PPase</shortName>
    </alternativeName>
</protein>
<reference evidence="4" key="1">
    <citation type="journal article" date="2021" name="PeerJ">
        <title>Extensive microbial diversity within the chicken gut microbiome revealed by metagenomics and culture.</title>
        <authorList>
            <person name="Gilroy R."/>
            <person name="Ravi A."/>
            <person name="Getino M."/>
            <person name="Pursley I."/>
            <person name="Horton D.L."/>
            <person name="Alikhan N.F."/>
            <person name="Baker D."/>
            <person name="Gharbi K."/>
            <person name="Hall N."/>
            <person name="Watson M."/>
            <person name="Adriaenssens E.M."/>
            <person name="Foster-Nyarko E."/>
            <person name="Jarju S."/>
            <person name="Secka A."/>
            <person name="Antonio M."/>
            <person name="Oren A."/>
            <person name="Chaudhuri R.R."/>
            <person name="La Ragione R."/>
            <person name="Hildebrand F."/>
            <person name="Pallen M.J."/>
        </authorList>
    </citation>
    <scope>NUCLEOTIDE SEQUENCE</scope>
    <source>
        <strain evidence="4">CHK188-16595</strain>
    </source>
</reference>
<feature type="site" description="Important for substrate specificity" evidence="3">
    <location>
        <position position="70"/>
    </location>
</feature>
<dbReference type="PIRSF" id="PIRSF006305">
    <property type="entry name" value="Maf"/>
    <property type="match status" value="1"/>
</dbReference>
<dbReference type="GO" id="GO:0009117">
    <property type="term" value="P:nucleotide metabolic process"/>
    <property type="evidence" value="ECO:0007669"/>
    <property type="project" value="UniProtKB-KW"/>
</dbReference>
<dbReference type="CDD" id="cd00555">
    <property type="entry name" value="Maf"/>
    <property type="match status" value="1"/>
</dbReference>
<dbReference type="PANTHER" id="PTHR43213">
    <property type="entry name" value="BIFUNCTIONAL DTTP/UTP PYROPHOSPHATASE/METHYLTRANSFERASE PROTEIN-RELATED"/>
    <property type="match status" value="1"/>
</dbReference>
<gene>
    <name evidence="4" type="primary">maf</name>
    <name evidence="4" type="ORF">IAA37_00240</name>
</gene>
<dbReference type="EMBL" id="DWXN01000001">
    <property type="protein sequence ID" value="HJB74091.1"/>
    <property type="molecule type" value="Genomic_DNA"/>
</dbReference>
<feature type="site" description="Important for substrate specificity" evidence="3">
    <location>
        <position position="14"/>
    </location>
</feature>
<comment type="caution">
    <text evidence="4">The sequence shown here is derived from an EMBL/GenBank/DDBJ whole genome shotgun (WGS) entry which is preliminary data.</text>
</comment>
<feature type="site" description="Important for substrate specificity" evidence="3">
    <location>
        <position position="152"/>
    </location>
</feature>
<dbReference type="Gene3D" id="3.90.950.10">
    <property type="match status" value="1"/>
</dbReference>